<dbReference type="InterPro" id="IPR037523">
    <property type="entry name" value="VOC_core"/>
</dbReference>
<evidence type="ECO:0000259" key="1">
    <source>
        <dbReference type="PROSITE" id="PS51819"/>
    </source>
</evidence>
<dbReference type="EMBL" id="PDEQ01000007">
    <property type="protein sequence ID" value="PEN12666.1"/>
    <property type="molecule type" value="Genomic_DNA"/>
</dbReference>
<evidence type="ECO:0000313" key="2">
    <source>
        <dbReference type="EMBL" id="PEN12666.1"/>
    </source>
</evidence>
<comment type="caution">
    <text evidence="2">The sequence shown here is derived from an EMBL/GenBank/DDBJ whole genome shotgun (WGS) entry which is preliminary data.</text>
</comment>
<sequence>MSFTRTGVILYVDEYVECVDFYRDVIGLPVAFDTPDLTCFEFGASYLMVERGDDDHGSTPDTRHSMCLRINVPDVRARADALARQGIGVDYQEHDWGTVAKFTDPAGNLCAFKDDETFEKQMAAGPGDVR</sequence>
<proteinExistence type="predicted"/>
<dbReference type="InterPro" id="IPR029068">
    <property type="entry name" value="Glyas_Bleomycin-R_OHBP_Dase"/>
</dbReference>
<keyword evidence="3" id="KW-1185">Reference proteome</keyword>
<organism evidence="2 3">
    <name type="scientific">Longibacter salinarum</name>
    <dbReference type="NCBI Taxonomy" id="1850348"/>
    <lineage>
        <taxon>Bacteria</taxon>
        <taxon>Pseudomonadati</taxon>
        <taxon>Rhodothermota</taxon>
        <taxon>Rhodothermia</taxon>
        <taxon>Rhodothermales</taxon>
        <taxon>Salisaetaceae</taxon>
        <taxon>Longibacter</taxon>
    </lineage>
</organism>
<dbReference type="Proteomes" id="UP000220102">
    <property type="component" value="Unassembled WGS sequence"/>
</dbReference>
<reference evidence="2 3" key="1">
    <citation type="submission" date="2017-10" db="EMBL/GenBank/DDBJ databases">
        <title>Draft genome of Longibacter Salinarum.</title>
        <authorList>
            <person name="Goh K.M."/>
            <person name="Shamsir M.S."/>
            <person name="Lim S.W."/>
        </authorList>
    </citation>
    <scope>NUCLEOTIDE SEQUENCE [LARGE SCALE GENOMIC DNA]</scope>
    <source>
        <strain evidence="2 3">KCTC 52045</strain>
    </source>
</reference>
<gene>
    <name evidence="2" type="ORF">CRI94_14225</name>
</gene>
<dbReference type="Pfam" id="PF00903">
    <property type="entry name" value="Glyoxalase"/>
    <property type="match status" value="1"/>
</dbReference>
<feature type="domain" description="VOC" evidence="1">
    <location>
        <begin position="2"/>
        <end position="115"/>
    </location>
</feature>
<accession>A0A2A8CVI9</accession>
<dbReference type="SUPFAM" id="SSF54593">
    <property type="entry name" value="Glyoxalase/Bleomycin resistance protein/Dihydroxybiphenyl dioxygenase"/>
    <property type="match status" value="1"/>
</dbReference>
<protein>
    <submittedName>
        <fullName evidence="2">Glyoxalase</fullName>
    </submittedName>
</protein>
<name>A0A2A8CVI9_9BACT</name>
<dbReference type="RefSeq" id="WP_098077148.1">
    <property type="nucleotide sequence ID" value="NZ_PDEQ01000007.1"/>
</dbReference>
<dbReference type="PROSITE" id="PS51819">
    <property type="entry name" value="VOC"/>
    <property type="match status" value="1"/>
</dbReference>
<dbReference type="InterPro" id="IPR004360">
    <property type="entry name" value="Glyas_Fos-R_dOase_dom"/>
</dbReference>
<evidence type="ECO:0000313" key="3">
    <source>
        <dbReference type="Proteomes" id="UP000220102"/>
    </source>
</evidence>
<dbReference type="AlphaFoldDB" id="A0A2A8CVI9"/>
<dbReference type="Gene3D" id="3.10.180.10">
    <property type="entry name" value="2,3-Dihydroxybiphenyl 1,2-Dioxygenase, domain 1"/>
    <property type="match status" value="1"/>
</dbReference>
<dbReference type="OrthoDB" id="9796521at2"/>